<feature type="compositionally biased region" description="Basic residues" evidence="1">
    <location>
        <begin position="1"/>
        <end position="10"/>
    </location>
</feature>
<reference evidence="2 3" key="1">
    <citation type="journal article" date="2023" name="Proc. Natl. Acad. Sci. U.S.A.">
        <title>A global phylogenomic analysis of the shiitake genus Lentinula.</title>
        <authorList>
            <person name="Sierra-Patev S."/>
            <person name="Min B."/>
            <person name="Naranjo-Ortiz M."/>
            <person name="Looney B."/>
            <person name="Konkel Z."/>
            <person name="Slot J.C."/>
            <person name="Sakamoto Y."/>
            <person name="Steenwyk J.L."/>
            <person name="Rokas A."/>
            <person name="Carro J."/>
            <person name="Camarero S."/>
            <person name="Ferreira P."/>
            <person name="Molpeceres G."/>
            <person name="Ruiz-Duenas F.J."/>
            <person name="Serrano A."/>
            <person name="Henrissat B."/>
            <person name="Drula E."/>
            <person name="Hughes K.W."/>
            <person name="Mata J.L."/>
            <person name="Ishikawa N.K."/>
            <person name="Vargas-Isla R."/>
            <person name="Ushijima S."/>
            <person name="Smith C.A."/>
            <person name="Donoghue J."/>
            <person name="Ahrendt S."/>
            <person name="Andreopoulos W."/>
            <person name="He G."/>
            <person name="LaButti K."/>
            <person name="Lipzen A."/>
            <person name="Ng V."/>
            <person name="Riley R."/>
            <person name="Sandor L."/>
            <person name="Barry K."/>
            <person name="Martinez A.T."/>
            <person name="Xiao Y."/>
            <person name="Gibbons J.G."/>
            <person name="Terashima K."/>
            <person name="Grigoriev I.V."/>
            <person name="Hibbett D."/>
        </authorList>
    </citation>
    <scope>NUCLEOTIDE SEQUENCE [LARGE SCALE GENOMIC DNA]</scope>
    <source>
        <strain evidence="2 3">TFB7810</strain>
    </source>
</reference>
<evidence type="ECO:0000313" key="2">
    <source>
        <dbReference type="EMBL" id="KAJ3739857.1"/>
    </source>
</evidence>
<name>A0A9W8TTQ1_9AGAR</name>
<organism evidence="2 3">
    <name type="scientific">Lentinula detonsa</name>
    <dbReference type="NCBI Taxonomy" id="2804962"/>
    <lineage>
        <taxon>Eukaryota</taxon>
        <taxon>Fungi</taxon>
        <taxon>Dikarya</taxon>
        <taxon>Basidiomycota</taxon>
        <taxon>Agaricomycotina</taxon>
        <taxon>Agaricomycetes</taxon>
        <taxon>Agaricomycetidae</taxon>
        <taxon>Agaricales</taxon>
        <taxon>Marasmiineae</taxon>
        <taxon>Omphalotaceae</taxon>
        <taxon>Lentinula</taxon>
    </lineage>
</organism>
<feature type="compositionally biased region" description="Polar residues" evidence="1">
    <location>
        <begin position="31"/>
        <end position="65"/>
    </location>
</feature>
<gene>
    <name evidence="2" type="ORF">DFH05DRAFT_1529623</name>
</gene>
<dbReference type="Proteomes" id="UP001142393">
    <property type="component" value="Unassembled WGS sequence"/>
</dbReference>
<keyword evidence="3" id="KW-1185">Reference proteome</keyword>
<comment type="caution">
    <text evidence="2">The sequence shown here is derived from an EMBL/GenBank/DDBJ whole genome shotgun (WGS) entry which is preliminary data.</text>
</comment>
<feature type="region of interest" description="Disordered" evidence="1">
    <location>
        <begin position="1"/>
        <end position="65"/>
    </location>
</feature>
<proteinExistence type="predicted"/>
<protein>
    <submittedName>
        <fullName evidence="2">Uncharacterized protein</fullName>
    </submittedName>
</protein>
<evidence type="ECO:0000256" key="1">
    <source>
        <dbReference type="SAM" id="MobiDB-lite"/>
    </source>
</evidence>
<evidence type="ECO:0000313" key="3">
    <source>
        <dbReference type="Proteomes" id="UP001142393"/>
    </source>
</evidence>
<accession>A0A9W8TTQ1</accession>
<dbReference type="AlphaFoldDB" id="A0A9W8TTQ1"/>
<sequence>MTKKTAKSKGHPVPQPKIQCQILPIKHPPHATQNTPLDDINTSDQSTNVNHPSDHGSNSNAPQITPSTMIIPLHRSNRINNQSSAIIASKEFEKHEADAREAGETWASNYTANLTKIVDEFGEVDGNYNMALTAMGLPPIPKNYSAAMEDQARWEGAIQKEME</sequence>
<dbReference type="EMBL" id="JANVFU010000016">
    <property type="protein sequence ID" value="KAJ3739857.1"/>
    <property type="molecule type" value="Genomic_DNA"/>
</dbReference>